<name>A0A5C5FMK8_9BASI</name>
<dbReference type="EMBL" id="SOZI01000252">
    <property type="protein sequence ID" value="TNY17081.1"/>
    <property type="molecule type" value="Genomic_DNA"/>
</dbReference>
<evidence type="ECO:0000256" key="1">
    <source>
        <dbReference type="ARBA" id="ARBA00000885"/>
    </source>
</evidence>
<evidence type="ECO:0000256" key="2">
    <source>
        <dbReference type="ARBA" id="ARBA00012485"/>
    </source>
</evidence>
<evidence type="ECO:0000256" key="4">
    <source>
        <dbReference type="ARBA" id="ARBA00022786"/>
    </source>
</evidence>
<evidence type="ECO:0000256" key="3">
    <source>
        <dbReference type="ARBA" id="ARBA00022679"/>
    </source>
</evidence>
<dbReference type="Proteomes" id="UP000311382">
    <property type="component" value="Unassembled WGS sequence"/>
</dbReference>
<gene>
    <name evidence="8" type="ORF">DMC30DRAFT_432669</name>
</gene>
<feature type="region of interest" description="Disordered" evidence="6">
    <location>
        <begin position="1"/>
        <end position="32"/>
    </location>
</feature>
<dbReference type="GO" id="GO:0000209">
    <property type="term" value="P:protein polyubiquitination"/>
    <property type="evidence" value="ECO:0007669"/>
    <property type="project" value="InterPro"/>
</dbReference>
<dbReference type="InterPro" id="IPR044611">
    <property type="entry name" value="E3A/B/C-like"/>
</dbReference>
<dbReference type="PANTHER" id="PTHR45700">
    <property type="entry name" value="UBIQUITIN-PROTEIN LIGASE E3C"/>
    <property type="match status" value="1"/>
</dbReference>
<dbReference type="Gene3D" id="3.90.1750.10">
    <property type="entry name" value="Hect, E3 ligase catalytic domains"/>
    <property type="match status" value="1"/>
</dbReference>
<evidence type="ECO:0000256" key="6">
    <source>
        <dbReference type="SAM" id="MobiDB-lite"/>
    </source>
</evidence>
<evidence type="ECO:0000259" key="7">
    <source>
        <dbReference type="PROSITE" id="PS50237"/>
    </source>
</evidence>
<feature type="compositionally biased region" description="Acidic residues" evidence="6">
    <location>
        <begin position="742"/>
        <end position="754"/>
    </location>
</feature>
<feature type="non-terminal residue" evidence="8">
    <location>
        <position position="895"/>
    </location>
</feature>
<dbReference type="InterPro" id="IPR035983">
    <property type="entry name" value="Hect_E3_ubiquitin_ligase"/>
</dbReference>
<feature type="compositionally biased region" description="Low complexity" evidence="6">
    <location>
        <begin position="719"/>
        <end position="735"/>
    </location>
</feature>
<feature type="region of interest" description="Disordered" evidence="6">
    <location>
        <begin position="371"/>
        <end position="443"/>
    </location>
</feature>
<keyword evidence="3" id="KW-0808">Transferase</keyword>
<dbReference type="OrthoDB" id="8068875at2759"/>
<dbReference type="InterPro" id="IPR000569">
    <property type="entry name" value="HECT_dom"/>
</dbReference>
<dbReference type="PROSITE" id="PS50237">
    <property type="entry name" value="HECT"/>
    <property type="match status" value="1"/>
</dbReference>
<reference evidence="8 9" key="1">
    <citation type="submission" date="2019-03" db="EMBL/GenBank/DDBJ databases">
        <title>Rhodosporidium diobovatum UCD-FST 08-225 genome sequencing, assembly, and annotation.</title>
        <authorList>
            <person name="Fakankun I.U."/>
            <person name="Fristensky B."/>
            <person name="Levin D.B."/>
        </authorList>
    </citation>
    <scope>NUCLEOTIDE SEQUENCE [LARGE SCALE GENOMIC DNA]</scope>
    <source>
        <strain evidence="8 9">UCD-FST 08-225</strain>
    </source>
</reference>
<comment type="caution">
    <text evidence="5">Lacks conserved residue(s) required for the propagation of feature annotation.</text>
</comment>
<evidence type="ECO:0000313" key="8">
    <source>
        <dbReference type="EMBL" id="TNY17081.1"/>
    </source>
</evidence>
<protein>
    <recommendedName>
        <fullName evidence="2">HECT-type E3 ubiquitin transferase</fullName>
        <ecNumber evidence="2">2.3.2.26</ecNumber>
    </recommendedName>
</protein>
<feature type="region of interest" description="Disordered" evidence="6">
    <location>
        <begin position="716"/>
        <end position="785"/>
    </location>
</feature>
<dbReference type="SUPFAM" id="SSF56204">
    <property type="entry name" value="Hect, E3 ligase catalytic domain"/>
    <property type="match status" value="1"/>
</dbReference>
<dbReference type="GO" id="GO:0061630">
    <property type="term" value="F:ubiquitin protein ligase activity"/>
    <property type="evidence" value="ECO:0007669"/>
    <property type="project" value="UniProtKB-EC"/>
</dbReference>
<comment type="catalytic activity">
    <reaction evidence="1">
        <text>S-ubiquitinyl-[E2 ubiquitin-conjugating enzyme]-L-cysteine + [acceptor protein]-L-lysine = [E2 ubiquitin-conjugating enzyme]-L-cysteine + N(6)-ubiquitinyl-[acceptor protein]-L-lysine.</text>
        <dbReference type="EC" id="2.3.2.26"/>
    </reaction>
</comment>
<feature type="compositionally biased region" description="Polar residues" evidence="6">
    <location>
        <begin position="1"/>
        <end position="26"/>
    </location>
</feature>
<dbReference type="PANTHER" id="PTHR45700:SF2">
    <property type="entry name" value="UBIQUITIN-PROTEIN LIGASE E3C"/>
    <property type="match status" value="1"/>
</dbReference>
<keyword evidence="9" id="KW-1185">Reference proteome</keyword>
<dbReference type="STRING" id="5288.A0A5C5FMK8"/>
<evidence type="ECO:0000256" key="5">
    <source>
        <dbReference type="PROSITE-ProRule" id="PRU00104"/>
    </source>
</evidence>
<organism evidence="8 9">
    <name type="scientific">Rhodotorula diobovata</name>
    <dbReference type="NCBI Taxonomy" id="5288"/>
    <lineage>
        <taxon>Eukaryota</taxon>
        <taxon>Fungi</taxon>
        <taxon>Dikarya</taxon>
        <taxon>Basidiomycota</taxon>
        <taxon>Pucciniomycotina</taxon>
        <taxon>Microbotryomycetes</taxon>
        <taxon>Sporidiobolales</taxon>
        <taxon>Sporidiobolaceae</taxon>
        <taxon>Rhodotorula</taxon>
    </lineage>
</organism>
<comment type="caution">
    <text evidence="8">The sequence shown here is derived from an EMBL/GenBank/DDBJ whole genome shotgun (WGS) entry which is preliminary data.</text>
</comment>
<feature type="compositionally biased region" description="Acidic residues" evidence="6">
    <location>
        <begin position="393"/>
        <end position="411"/>
    </location>
</feature>
<sequence>MDSLFTGNATRRPTVNLGGSSRTASHPQHHGDLVAQARQQRLQRELLRRHDSAARTLQAFYRGRRSAAQARDELRARFDALLPSSPSTPPPAPADALAASRLVAVSSVAGNKGDIRRLATWCRAVLRPPRGATDKTPLAFALFRREHDPDASWPTLVRMIGSLLFVQATSAPSLPQSPLLLEFTKILCDPASYTKYGVGPDLAQPDALLRFLLEERDLYPRIAQLVQAVEPPTHPTLAPGIALSLLPFRAFPPRSPPPPERLTALHGLAHSLLSVPDLLTSRLAPAQAAQLVSPAGPLPFWELVGALAGPDPARGAGGGPGGGVSPPALLAALAELALSGRRVTADKGVVPGAKEVREWMEVVRRGLGDLPRGVFDRAGEGDKGTGQAKVTEEVAEVEGDEDSEAEEVDDGAVERARKAVGAVGSSPAEDAQMSSAPSTSSHPAAAAAAAASLTPRTLRSLALLPSPSHLLTLLTLSTRHASTTRPLLSQLLTSLLSLLPPSPRSTALHTLLYAPGAAGFALPRELYRGYLRAGPLARALSAARERTQGVVAALQAREHADSGEWAVLLLVVELYSRALVTLGDDEFYASGSGSAAGAGAGAARAGRNPLSLDEVVGLSALARNVAFALYWSAGDTVVGAGATGVLEGREQGRRVVGGTGCSWEEVREVMTRFLQQVHARDSRRQFTPEGHWLMTSSMDIKHFVETAVYEDERLEAEGAQDAPAPAQQQQQQQPAARRDMADSDNDDEGDEDDLLAPAARRRAVVPQRRGLARPRPSRTTQQLSKRQLALVSPRLGVLQNVPFVIPFETRVAIFRQFVASDFQRLGLGDATSFSARSRHRAVVRRTHLAEDAFKQLNGLGAELKKRVEIVFVDEHGLEESGIDGGGLFKELLTSC</sequence>
<dbReference type="EC" id="2.3.2.26" evidence="2"/>
<accession>A0A5C5FMK8</accession>
<evidence type="ECO:0000313" key="9">
    <source>
        <dbReference type="Proteomes" id="UP000311382"/>
    </source>
</evidence>
<feature type="domain" description="HECT" evidence="7">
    <location>
        <begin position="859"/>
        <end position="895"/>
    </location>
</feature>
<feature type="compositionally biased region" description="Low complexity" evidence="6">
    <location>
        <begin position="434"/>
        <end position="443"/>
    </location>
</feature>
<feature type="compositionally biased region" description="Basic and acidic residues" evidence="6">
    <location>
        <begin position="374"/>
        <end position="383"/>
    </location>
</feature>
<dbReference type="AlphaFoldDB" id="A0A5C5FMK8"/>
<keyword evidence="4 5" id="KW-0833">Ubl conjugation pathway</keyword>
<proteinExistence type="predicted"/>